<organism evidence="3 4">
    <name type="scientific">Cryptosporangium japonicum</name>
    <dbReference type="NCBI Taxonomy" id="80872"/>
    <lineage>
        <taxon>Bacteria</taxon>
        <taxon>Bacillati</taxon>
        <taxon>Actinomycetota</taxon>
        <taxon>Actinomycetes</taxon>
        <taxon>Cryptosporangiales</taxon>
        <taxon>Cryptosporangiaceae</taxon>
        <taxon>Cryptosporangium</taxon>
    </lineage>
</organism>
<protein>
    <submittedName>
        <fullName evidence="3">Uncharacterized protein</fullName>
    </submittedName>
</protein>
<sequence length="99" mass="10061">MTLPLGPLGPLGARRRNSIAAARAHWTTSVHPPNPRHGGGEPRASSAATITAAAQALYTESRDSGPIHLLSPSAGAVVLSLWVAGLLAVGGAVLLRRDA</sequence>
<feature type="region of interest" description="Disordered" evidence="1">
    <location>
        <begin position="25"/>
        <end position="46"/>
    </location>
</feature>
<evidence type="ECO:0000256" key="1">
    <source>
        <dbReference type="SAM" id="MobiDB-lite"/>
    </source>
</evidence>
<keyword evidence="4" id="KW-1185">Reference proteome</keyword>
<dbReference type="EMBL" id="BAAAGX010000033">
    <property type="protein sequence ID" value="GAA0275057.1"/>
    <property type="molecule type" value="Genomic_DNA"/>
</dbReference>
<evidence type="ECO:0000313" key="4">
    <source>
        <dbReference type="Proteomes" id="UP001500967"/>
    </source>
</evidence>
<feature type="transmembrane region" description="Helical" evidence="2">
    <location>
        <begin position="74"/>
        <end position="95"/>
    </location>
</feature>
<reference evidence="4" key="1">
    <citation type="journal article" date="2019" name="Int. J. Syst. Evol. Microbiol.">
        <title>The Global Catalogue of Microorganisms (GCM) 10K type strain sequencing project: providing services to taxonomists for standard genome sequencing and annotation.</title>
        <authorList>
            <consortium name="The Broad Institute Genomics Platform"/>
            <consortium name="The Broad Institute Genome Sequencing Center for Infectious Disease"/>
            <person name="Wu L."/>
            <person name="Ma J."/>
        </authorList>
    </citation>
    <scope>NUCLEOTIDE SEQUENCE [LARGE SCALE GENOMIC DNA]</scope>
    <source>
        <strain evidence="4">JCM 10425</strain>
    </source>
</reference>
<comment type="caution">
    <text evidence="3">The sequence shown here is derived from an EMBL/GenBank/DDBJ whole genome shotgun (WGS) entry which is preliminary data.</text>
</comment>
<evidence type="ECO:0000313" key="3">
    <source>
        <dbReference type="EMBL" id="GAA0275057.1"/>
    </source>
</evidence>
<evidence type="ECO:0000256" key="2">
    <source>
        <dbReference type="SAM" id="Phobius"/>
    </source>
</evidence>
<gene>
    <name evidence="3" type="ORF">GCM10009539_73520</name>
</gene>
<keyword evidence="2" id="KW-0812">Transmembrane</keyword>
<keyword evidence="2" id="KW-1133">Transmembrane helix</keyword>
<accession>A0ABP3EUI6</accession>
<keyword evidence="2" id="KW-0472">Membrane</keyword>
<name>A0ABP3EUI6_9ACTN</name>
<dbReference type="Proteomes" id="UP001500967">
    <property type="component" value="Unassembled WGS sequence"/>
</dbReference>
<proteinExistence type="predicted"/>